<organism evidence="1 2">
    <name type="scientific">Gulo gulo</name>
    <name type="common">Wolverine</name>
    <name type="synonym">Gluton</name>
    <dbReference type="NCBI Taxonomy" id="48420"/>
    <lineage>
        <taxon>Eukaryota</taxon>
        <taxon>Metazoa</taxon>
        <taxon>Chordata</taxon>
        <taxon>Craniata</taxon>
        <taxon>Vertebrata</taxon>
        <taxon>Euteleostomi</taxon>
        <taxon>Mammalia</taxon>
        <taxon>Eutheria</taxon>
        <taxon>Laurasiatheria</taxon>
        <taxon>Carnivora</taxon>
        <taxon>Caniformia</taxon>
        <taxon>Musteloidea</taxon>
        <taxon>Mustelidae</taxon>
        <taxon>Guloninae</taxon>
        <taxon>Gulo</taxon>
    </lineage>
</organism>
<accession>A0A9X9QAU2</accession>
<keyword evidence="2" id="KW-1185">Reference proteome</keyword>
<dbReference type="Proteomes" id="UP000269945">
    <property type="component" value="Unassembled WGS sequence"/>
</dbReference>
<proteinExistence type="predicted"/>
<name>A0A9X9QAU2_GULGU</name>
<sequence>MVTVKPVVSLGRTVMPPLLELGTSFLLNLFRGTEEGPGGLKGLRGPWRKWCYVEGGRRE</sequence>
<evidence type="ECO:0000313" key="1">
    <source>
        <dbReference type="EMBL" id="VCX42634.1"/>
    </source>
</evidence>
<dbReference type="EMBL" id="CYRY02046841">
    <property type="protein sequence ID" value="VCX42634.1"/>
    <property type="molecule type" value="Genomic_DNA"/>
</dbReference>
<dbReference type="AlphaFoldDB" id="A0A9X9QAU2"/>
<reference evidence="1 2" key="1">
    <citation type="submission" date="2018-10" db="EMBL/GenBank/DDBJ databases">
        <authorList>
            <person name="Ekblom R."/>
            <person name="Jareborg N."/>
        </authorList>
    </citation>
    <scope>NUCLEOTIDE SEQUENCE [LARGE SCALE GENOMIC DNA]</scope>
    <source>
        <tissue evidence="1">Muscle</tissue>
    </source>
</reference>
<evidence type="ECO:0000313" key="2">
    <source>
        <dbReference type="Proteomes" id="UP000269945"/>
    </source>
</evidence>
<protein>
    <submittedName>
        <fullName evidence="1">Uncharacterized protein</fullName>
    </submittedName>
</protein>
<comment type="caution">
    <text evidence="1">The sequence shown here is derived from an EMBL/GenBank/DDBJ whole genome shotgun (WGS) entry which is preliminary data.</text>
</comment>
<gene>
    <name evidence="1" type="ORF">BN2614_LOCUS6</name>
</gene>